<gene>
    <name evidence="3" type="ORF">E3U55_00300</name>
</gene>
<dbReference type="InterPro" id="IPR003583">
    <property type="entry name" value="Hlx-hairpin-Hlx_DNA-bd_motif"/>
</dbReference>
<dbReference type="Gene3D" id="3.10.560.10">
    <property type="entry name" value="Outer membrane lipoprotein wza domain like"/>
    <property type="match status" value="1"/>
</dbReference>
<dbReference type="Pfam" id="PF10531">
    <property type="entry name" value="SLBB"/>
    <property type="match status" value="1"/>
</dbReference>
<dbReference type="PANTHER" id="PTHR21180:SF32">
    <property type="entry name" value="ENDONUCLEASE_EXONUCLEASE_PHOSPHATASE FAMILY DOMAIN-CONTAINING PROTEIN 1"/>
    <property type="match status" value="1"/>
</dbReference>
<reference evidence="3 4" key="1">
    <citation type="submission" date="2019-03" db="EMBL/GenBank/DDBJ databases">
        <authorList>
            <person name="He R.-H."/>
        </authorList>
    </citation>
    <scope>NUCLEOTIDE SEQUENCE [LARGE SCALE GENOMIC DNA]</scope>
    <source>
        <strain evidence="4">SH 714</strain>
    </source>
</reference>
<keyword evidence="1" id="KW-1133">Transmembrane helix</keyword>
<dbReference type="GO" id="GO:0003677">
    <property type="term" value="F:DNA binding"/>
    <property type="evidence" value="ECO:0007669"/>
    <property type="project" value="InterPro"/>
</dbReference>
<sequence length="191" mass="21759">MPVNKIWLFIPLIILALIIYILWPEPELEVIVEEPLINHMEEDVVEEPLVEKNIVYVDVKGEVKKPGVYKMTEGKRVIDLINKAGGFLDEADQTRVNLAMLLRDEMVIHVPKLSELNKNDITTEASDGKIRINIASKEDLMKIPGIGEQKALTIIEYREREGLFRTVEDLLNISGIGEKTLEKISEYIIVP</sequence>
<dbReference type="AlphaFoldDB" id="A0A4Y8IV99"/>
<keyword evidence="1" id="KW-0812">Transmembrane</keyword>
<dbReference type="InterPro" id="IPR004509">
    <property type="entry name" value="Competence_ComEA_HhH"/>
</dbReference>
<dbReference type="GO" id="GO:0006281">
    <property type="term" value="P:DNA repair"/>
    <property type="evidence" value="ECO:0007669"/>
    <property type="project" value="InterPro"/>
</dbReference>
<dbReference type="PANTHER" id="PTHR21180">
    <property type="entry name" value="ENDONUCLEASE/EXONUCLEASE/PHOSPHATASE FAMILY DOMAIN-CONTAINING PROTEIN 1"/>
    <property type="match status" value="1"/>
</dbReference>
<comment type="caution">
    <text evidence="3">The sequence shown here is derived from an EMBL/GenBank/DDBJ whole genome shotgun (WGS) entry which is preliminary data.</text>
</comment>
<organism evidence="3 4">
    <name type="scientific">Filobacillus milosensis</name>
    <dbReference type="NCBI Taxonomy" id="94137"/>
    <lineage>
        <taxon>Bacteria</taxon>
        <taxon>Bacillati</taxon>
        <taxon>Bacillota</taxon>
        <taxon>Bacilli</taxon>
        <taxon>Bacillales</taxon>
        <taxon>Bacillaceae</taxon>
        <taxon>Filobacillus</taxon>
    </lineage>
</organism>
<dbReference type="GO" id="GO:0015628">
    <property type="term" value="P:protein secretion by the type II secretion system"/>
    <property type="evidence" value="ECO:0007669"/>
    <property type="project" value="TreeGrafter"/>
</dbReference>
<dbReference type="SMART" id="SM00278">
    <property type="entry name" value="HhH1"/>
    <property type="match status" value="2"/>
</dbReference>
<evidence type="ECO:0000256" key="1">
    <source>
        <dbReference type="SAM" id="Phobius"/>
    </source>
</evidence>
<dbReference type="InterPro" id="IPR019554">
    <property type="entry name" value="Soluble_ligand-bd"/>
</dbReference>
<feature type="domain" description="Helix-hairpin-helix DNA-binding motif class 1" evidence="2">
    <location>
        <begin position="168"/>
        <end position="187"/>
    </location>
</feature>
<feature type="transmembrane region" description="Helical" evidence="1">
    <location>
        <begin position="6"/>
        <end position="23"/>
    </location>
</feature>
<dbReference type="InterPro" id="IPR051675">
    <property type="entry name" value="Endo/Exo/Phosphatase_dom_1"/>
</dbReference>
<dbReference type="EMBL" id="SOPW01000001">
    <property type="protein sequence ID" value="TFB24867.1"/>
    <property type="molecule type" value="Genomic_DNA"/>
</dbReference>
<keyword evidence="1" id="KW-0472">Membrane</keyword>
<dbReference type="Proteomes" id="UP000297975">
    <property type="component" value="Unassembled WGS sequence"/>
</dbReference>
<dbReference type="SUPFAM" id="SSF47781">
    <property type="entry name" value="RuvA domain 2-like"/>
    <property type="match status" value="1"/>
</dbReference>
<proteinExistence type="predicted"/>
<keyword evidence="4" id="KW-1185">Reference proteome</keyword>
<name>A0A4Y8IV99_9BACI</name>
<dbReference type="OrthoDB" id="9790239at2"/>
<dbReference type="Pfam" id="PF12836">
    <property type="entry name" value="HHH_3"/>
    <property type="match status" value="1"/>
</dbReference>
<feature type="domain" description="Helix-hairpin-helix DNA-binding motif class 1" evidence="2">
    <location>
        <begin position="138"/>
        <end position="157"/>
    </location>
</feature>
<dbReference type="GO" id="GO:0015627">
    <property type="term" value="C:type II protein secretion system complex"/>
    <property type="evidence" value="ECO:0007669"/>
    <property type="project" value="TreeGrafter"/>
</dbReference>
<evidence type="ECO:0000259" key="2">
    <source>
        <dbReference type="SMART" id="SM00278"/>
    </source>
</evidence>
<protein>
    <recommendedName>
        <fullName evidence="2">Helix-hairpin-helix DNA-binding motif class 1 domain-containing protein</fullName>
    </recommendedName>
</protein>
<evidence type="ECO:0000313" key="3">
    <source>
        <dbReference type="EMBL" id="TFB24867.1"/>
    </source>
</evidence>
<dbReference type="Gene3D" id="1.10.150.310">
    <property type="entry name" value="Tex RuvX-like domain-like"/>
    <property type="match status" value="1"/>
</dbReference>
<dbReference type="NCBIfam" id="TIGR00426">
    <property type="entry name" value="competence protein ComEA helix-hairpin-helix repeat region"/>
    <property type="match status" value="1"/>
</dbReference>
<dbReference type="RefSeq" id="WP_134338329.1">
    <property type="nucleotide sequence ID" value="NZ_SOPW01000001.1"/>
</dbReference>
<evidence type="ECO:0000313" key="4">
    <source>
        <dbReference type="Proteomes" id="UP000297975"/>
    </source>
</evidence>
<dbReference type="InterPro" id="IPR010994">
    <property type="entry name" value="RuvA_2-like"/>
</dbReference>
<accession>A0A4Y8IV99</accession>